<proteinExistence type="predicted"/>
<name>A0ABR1EAC7_NECAM</name>
<gene>
    <name evidence="1" type="primary">Necator_chrV.g20926</name>
    <name evidence="1" type="ORF">RB195_016133</name>
</gene>
<accession>A0ABR1EAC7</accession>
<reference evidence="1 2" key="1">
    <citation type="submission" date="2023-08" db="EMBL/GenBank/DDBJ databases">
        <title>A Necator americanus chromosomal reference genome.</title>
        <authorList>
            <person name="Ilik V."/>
            <person name="Petrzelkova K.J."/>
            <person name="Pardy F."/>
            <person name="Fuh T."/>
            <person name="Niatou-Singa F.S."/>
            <person name="Gouil Q."/>
            <person name="Baker L."/>
            <person name="Ritchie M.E."/>
            <person name="Jex A.R."/>
            <person name="Gazzola D."/>
            <person name="Li H."/>
            <person name="Toshio Fujiwara R."/>
            <person name="Zhan B."/>
            <person name="Aroian R.V."/>
            <person name="Pafco B."/>
            <person name="Schwarz E.M."/>
        </authorList>
    </citation>
    <scope>NUCLEOTIDE SEQUENCE [LARGE SCALE GENOMIC DNA]</scope>
    <source>
        <strain evidence="1 2">Aroian</strain>
        <tissue evidence="1">Whole animal</tissue>
    </source>
</reference>
<keyword evidence="2" id="KW-1185">Reference proteome</keyword>
<sequence length="119" mass="13744">MGTIMRNHGHWMPGIMQRYRSTTATTTCAVDTPSGTTHAILNRRSPDGTPRRSEICRRLDAYYGLCYNRLYLREDSFEELSSRYQFLWPFRQVIFNLTVEARLCATICGATLDELLDSL</sequence>
<evidence type="ECO:0000313" key="1">
    <source>
        <dbReference type="EMBL" id="KAK6758726.1"/>
    </source>
</evidence>
<organism evidence="1 2">
    <name type="scientific">Necator americanus</name>
    <name type="common">Human hookworm</name>
    <dbReference type="NCBI Taxonomy" id="51031"/>
    <lineage>
        <taxon>Eukaryota</taxon>
        <taxon>Metazoa</taxon>
        <taxon>Ecdysozoa</taxon>
        <taxon>Nematoda</taxon>
        <taxon>Chromadorea</taxon>
        <taxon>Rhabditida</taxon>
        <taxon>Rhabditina</taxon>
        <taxon>Rhabditomorpha</taxon>
        <taxon>Strongyloidea</taxon>
        <taxon>Ancylostomatidae</taxon>
        <taxon>Bunostominae</taxon>
        <taxon>Necator</taxon>
    </lineage>
</organism>
<dbReference type="Proteomes" id="UP001303046">
    <property type="component" value="Unassembled WGS sequence"/>
</dbReference>
<protein>
    <submittedName>
        <fullName evidence="1">Uncharacterized protein</fullName>
    </submittedName>
</protein>
<evidence type="ECO:0000313" key="2">
    <source>
        <dbReference type="Proteomes" id="UP001303046"/>
    </source>
</evidence>
<dbReference type="EMBL" id="JAVFWL010000005">
    <property type="protein sequence ID" value="KAK6758726.1"/>
    <property type="molecule type" value="Genomic_DNA"/>
</dbReference>
<comment type="caution">
    <text evidence="1">The sequence shown here is derived from an EMBL/GenBank/DDBJ whole genome shotgun (WGS) entry which is preliminary data.</text>
</comment>